<evidence type="ECO:0008006" key="7">
    <source>
        <dbReference type="Google" id="ProtNLM"/>
    </source>
</evidence>
<reference evidence="5" key="1">
    <citation type="submission" date="2022-12" db="EMBL/GenBank/DDBJ databases">
        <authorList>
            <person name="Petersen C."/>
        </authorList>
    </citation>
    <scope>NUCLEOTIDE SEQUENCE</scope>
    <source>
        <strain evidence="5">IBT 29677</strain>
    </source>
</reference>
<dbReference type="PANTHER" id="PTHR24198">
    <property type="entry name" value="ANKYRIN REPEAT AND PROTEIN KINASE DOMAIN-CONTAINING PROTEIN"/>
    <property type="match status" value="1"/>
</dbReference>
<dbReference type="GeneID" id="81363705"/>
<dbReference type="AlphaFoldDB" id="A0A9X0BF99"/>
<dbReference type="RefSeq" id="XP_056494826.1">
    <property type="nucleotide sequence ID" value="XM_056624725.1"/>
</dbReference>
<feature type="signal peptide" evidence="4">
    <location>
        <begin position="1"/>
        <end position="16"/>
    </location>
</feature>
<dbReference type="InterPro" id="IPR036770">
    <property type="entry name" value="Ankyrin_rpt-contain_sf"/>
</dbReference>
<dbReference type="Pfam" id="PF12796">
    <property type="entry name" value="Ank_2"/>
    <property type="match status" value="3"/>
</dbReference>
<proteinExistence type="predicted"/>
<dbReference type="Pfam" id="PF00023">
    <property type="entry name" value="Ank"/>
    <property type="match status" value="1"/>
</dbReference>
<dbReference type="InterPro" id="IPR002110">
    <property type="entry name" value="Ankyrin_rpt"/>
</dbReference>
<dbReference type="SMART" id="SM00248">
    <property type="entry name" value="ANK"/>
    <property type="match status" value="14"/>
</dbReference>
<dbReference type="OrthoDB" id="341259at2759"/>
<evidence type="ECO:0000256" key="4">
    <source>
        <dbReference type="SAM" id="SignalP"/>
    </source>
</evidence>
<evidence type="ECO:0000313" key="5">
    <source>
        <dbReference type="EMBL" id="KAJ5414980.1"/>
    </source>
</evidence>
<keyword evidence="1" id="KW-0677">Repeat</keyword>
<evidence type="ECO:0000256" key="1">
    <source>
        <dbReference type="ARBA" id="ARBA00022737"/>
    </source>
</evidence>
<keyword evidence="2 3" id="KW-0040">ANK repeat</keyword>
<dbReference type="PROSITE" id="PS50088">
    <property type="entry name" value="ANK_REPEAT"/>
    <property type="match status" value="4"/>
</dbReference>
<sequence>MAQLLFLLYTINMGFLHLPTELLYWIADELDTAKDLLALSCLTKETNLVLLPHLYRFNVRQQRSSALFWGALQRNSEFVGKMLGHYQANANTTDDQSRTPVFYAIDAENEPTIRLLLSDKRADINQQDQSMQTPLVYAIAKKRSSAVSPLLEFDPCLDKRDDKQRSAIWYAIHNRDTKLVQLLLAKGSDIRTPDKGDVSPIKLAITKKYLTITRMLLRHPDPSTGKSLLEDINAIDNLLDEAREVYFRDIILLLIAHGADPNTRHPSGWSVLHQATENQDSKMIQNLLIHRTAVVNARDGCNRTPFQVAADVNARDGCNRTPFQVAAEYGYRSITGLLLTCPDMDINARDSNGATALCLAVEKGHTKIAQRILTEDHVNINVANKHGETALHWATKMHNKPITAALLDNDDLDPNALDDQQWPPLAYAAYNGNLCLVELFLAGTRVNVPRAKPLFHAAHMGHVGVVRRLLCLDAINIDQQYDNESPLCAASVRGHLEVARLLLEHTTRPDINFRTYMGHTPLSLAASRGNLTVVDLLLKEEGLDFARDDFEETALCHAARNGYEEVVSRLYQDPRARNSSDVKRAIEVASNFRITSVLQGYKNKHG</sequence>
<feature type="repeat" description="ANK" evidence="3">
    <location>
        <begin position="517"/>
        <end position="539"/>
    </location>
</feature>
<feature type="repeat" description="ANK" evidence="3">
    <location>
        <begin position="267"/>
        <end position="300"/>
    </location>
</feature>
<organism evidence="5 6">
    <name type="scientific">Penicillium cosmopolitanum</name>
    <dbReference type="NCBI Taxonomy" id="1131564"/>
    <lineage>
        <taxon>Eukaryota</taxon>
        <taxon>Fungi</taxon>
        <taxon>Dikarya</taxon>
        <taxon>Ascomycota</taxon>
        <taxon>Pezizomycotina</taxon>
        <taxon>Eurotiomycetes</taxon>
        <taxon>Eurotiomycetidae</taxon>
        <taxon>Eurotiales</taxon>
        <taxon>Aspergillaceae</taxon>
        <taxon>Penicillium</taxon>
    </lineage>
</organism>
<keyword evidence="6" id="KW-1185">Reference proteome</keyword>
<feature type="repeat" description="ANK" evidence="3">
    <location>
        <begin position="163"/>
        <end position="195"/>
    </location>
</feature>
<dbReference type="SUPFAM" id="SSF48403">
    <property type="entry name" value="Ankyrin repeat"/>
    <property type="match status" value="2"/>
</dbReference>
<comment type="caution">
    <text evidence="5">The sequence shown here is derived from an EMBL/GenBank/DDBJ whole genome shotgun (WGS) entry which is preliminary data.</text>
</comment>
<dbReference type="PROSITE" id="PS50297">
    <property type="entry name" value="ANK_REP_REGION"/>
    <property type="match status" value="1"/>
</dbReference>
<feature type="chain" id="PRO_5040989569" description="F-box domain-containing protein" evidence="4">
    <location>
        <begin position="17"/>
        <end position="606"/>
    </location>
</feature>
<protein>
    <recommendedName>
        <fullName evidence="7">F-box domain-containing protein</fullName>
    </recommendedName>
</protein>
<dbReference type="PANTHER" id="PTHR24198:SF165">
    <property type="entry name" value="ANKYRIN REPEAT-CONTAINING PROTEIN-RELATED"/>
    <property type="match status" value="1"/>
</dbReference>
<name>A0A9X0BF99_9EURO</name>
<dbReference type="Proteomes" id="UP001147747">
    <property type="component" value="Unassembled WGS sequence"/>
</dbReference>
<accession>A0A9X0BF99</accession>
<keyword evidence="4" id="KW-0732">Signal</keyword>
<dbReference type="EMBL" id="JAPZBU010000001">
    <property type="protein sequence ID" value="KAJ5414980.1"/>
    <property type="molecule type" value="Genomic_DNA"/>
</dbReference>
<evidence type="ECO:0000256" key="3">
    <source>
        <dbReference type="PROSITE-ProRule" id="PRU00023"/>
    </source>
</evidence>
<feature type="repeat" description="ANK" evidence="3">
    <location>
        <begin position="352"/>
        <end position="385"/>
    </location>
</feature>
<dbReference type="Gene3D" id="1.25.40.20">
    <property type="entry name" value="Ankyrin repeat-containing domain"/>
    <property type="match status" value="4"/>
</dbReference>
<reference evidence="5" key="2">
    <citation type="journal article" date="2023" name="IMA Fungus">
        <title>Comparative genomic study of the Penicillium genus elucidates a diverse pangenome and 15 lateral gene transfer events.</title>
        <authorList>
            <person name="Petersen C."/>
            <person name="Sorensen T."/>
            <person name="Nielsen M.R."/>
            <person name="Sondergaard T.E."/>
            <person name="Sorensen J.L."/>
            <person name="Fitzpatrick D.A."/>
            <person name="Frisvad J.C."/>
            <person name="Nielsen K.L."/>
        </authorList>
    </citation>
    <scope>NUCLEOTIDE SEQUENCE</scope>
    <source>
        <strain evidence="5">IBT 29677</strain>
    </source>
</reference>
<evidence type="ECO:0000256" key="2">
    <source>
        <dbReference type="ARBA" id="ARBA00023043"/>
    </source>
</evidence>
<evidence type="ECO:0000313" key="6">
    <source>
        <dbReference type="Proteomes" id="UP001147747"/>
    </source>
</evidence>
<gene>
    <name evidence="5" type="ORF">N7509_000078</name>
</gene>